<dbReference type="PROSITE" id="PS50206">
    <property type="entry name" value="RHODANESE_3"/>
    <property type="match status" value="1"/>
</dbReference>
<protein>
    <submittedName>
        <fullName evidence="3">NAD-dependent epimerase/dehydratase family protein</fullName>
    </submittedName>
</protein>
<dbReference type="Pfam" id="PF01370">
    <property type="entry name" value="Epimerase"/>
    <property type="match status" value="1"/>
</dbReference>
<dbReference type="Proteomes" id="UP001219605">
    <property type="component" value="Chromosome"/>
</dbReference>
<dbReference type="EMBL" id="CP118615">
    <property type="protein sequence ID" value="WDZ83529.1"/>
    <property type="molecule type" value="Genomic_DNA"/>
</dbReference>
<feature type="compositionally biased region" description="Acidic residues" evidence="1">
    <location>
        <begin position="17"/>
        <end position="28"/>
    </location>
</feature>
<evidence type="ECO:0000259" key="2">
    <source>
        <dbReference type="PROSITE" id="PS50206"/>
    </source>
</evidence>
<dbReference type="InterPro" id="IPR036291">
    <property type="entry name" value="NAD(P)-bd_dom_sf"/>
</dbReference>
<dbReference type="PANTHER" id="PTHR43245">
    <property type="entry name" value="BIFUNCTIONAL POLYMYXIN RESISTANCE PROTEIN ARNA"/>
    <property type="match status" value="1"/>
</dbReference>
<feature type="region of interest" description="Disordered" evidence="1">
    <location>
        <begin position="1"/>
        <end position="33"/>
    </location>
</feature>
<proteinExistence type="predicted"/>
<reference evidence="3 4" key="1">
    <citation type="submission" date="2023-02" db="EMBL/GenBank/DDBJ databases">
        <authorList>
            <person name="Mo P."/>
        </authorList>
    </citation>
    <scope>NUCLEOTIDE SEQUENCE [LARGE SCALE GENOMIC DNA]</scope>
    <source>
        <strain evidence="3 4">HUAS 3</strain>
    </source>
</reference>
<feature type="domain" description="Rhodanese" evidence="2">
    <location>
        <begin position="31"/>
        <end position="75"/>
    </location>
</feature>
<accession>A0ABY7ZNQ6</accession>
<dbReference type="InterPro" id="IPR050177">
    <property type="entry name" value="Lipid_A_modif_metabolic_enz"/>
</dbReference>
<organism evidence="3 4">
    <name type="scientific">Micromonospora cathayae</name>
    <dbReference type="NCBI Taxonomy" id="3028804"/>
    <lineage>
        <taxon>Bacteria</taxon>
        <taxon>Bacillati</taxon>
        <taxon>Actinomycetota</taxon>
        <taxon>Actinomycetes</taxon>
        <taxon>Micromonosporales</taxon>
        <taxon>Micromonosporaceae</taxon>
        <taxon>Micromonospora</taxon>
    </lineage>
</organism>
<evidence type="ECO:0000313" key="4">
    <source>
        <dbReference type="Proteomes" id="UP001219605"/>
    </source>
</evidence>
<dbReference type="InterPro" id="IPR001763">
    <property type="entry name" value="Rhodanese-like_dom"/>
</dbReference>
<gene>
    <name evidence="3" type="ORF">PVK37_24135</name>
</gene>
<evidence type="ECO:0000313" key="3">
    <source>
        <dbReference type="EMBL" id="WDZ83529.1"/>
    </source>
</evidence>
<dbReference type="RefSeq" id="WP_275030079.1">
    <property type="nucleotide sequence ID" value="NZ_CP118615.1"/>
</dbReference>
<dbReference type="Gene3D" id="3.40.50.720">
    <property type="entry name" value="NAD(P)-binding Rossmann-like Domain"/>
    <property type="match status" value="1"/>
</dbReference>
<name>A0ABY7ZNQ6_9ACTN</name>
<sequence>MVGGPDDPVHDSTADDGTVDDGTVDDGTVDDRPVVVTGGSGMLGGFVVRRLRAEGVPVRAVDLRVPERAGPGVTPIVADVRDAAAMRRACAGAAALVHCAAALPSYAPGEIRSVIVDGTRTVLTAARAAGVDRVVHVSTTAVYGLPTIVPTPEEHPREPVDAYGRAKSAAEEVAEEFRDAGLCVPVLRPKTFLGPGRMGLFAMLFEWAEEGRHFPILGRGDARIQMCDVDDLTECVLLALRADPVDANDTFNVAAAEFGTFRQDVQAVLDAAGHGRRVVSVPARPALLTLQALRRARLSPVYDRLLHKLLADSYVSVDKVGKQLGFTPRHSNRDALLRTFAWWRTQRAAGAGPSSGRTSREPWSQGALRVAKAFF</sequence>
<evidence type="ECO:0000256" key="1">
    <source>
        <dbReference type="SAM" id="MobiDB-lite"/>
    </source>
</evidence>
<dbReference type="InterPro" id="IPR001509">
    <property type="entry name" value="Epimerase_deHydtase"/>
</dbReference>
<keyword evidence="4" id="KW-1185">Reference proteome</keyword>
<dbReference type="SUPFAM" id="SSF51735">
    <property type="entry name" value="NAD(P)-binding Rossmann-fold domains"/>
    <property type="match status" value="1"/>
</dbReference>